<dbReference type="EMBL" id="CP104557">
    <property type="protein sequence ID" value="UXH41613.1"/>
    <property type="molecule type" value="Genomic_DNA"/>
</dbReference>
<reference evidence="1" key="1">
    <citation type="submission" date="2022-09" db="EMBL/GenBank/DDBJ databases">
        <title>Complete genome sequence of Pseudomonas promysalinigenes strain RL-WG26, a newly isolated PGPR with the potential for plant salinity stress alleviation.</title>
        <authorList>
            <person name="Ren L."/>
            <person name="Wang G."/>
            <person name="Hu H."/>
        </authorList>
    </citation>
    <scope>NUCLEOTIDE SEQUENCE</scope>
    <source>
        <strain evidence="1">RL-WG26</strain>
    </source>
</reference>
<dbReference type="Proteomes" id="UP001064504">
    <property type="component" value="Chromosome"/>
</dbReference>
<organism evidence="1 2">
    <name type="scientific">Pseudomonas promysalinigenes</name>
    <dbReference type="NCBI Taxonomy" id="485898"/>
    <lineage>
        <taxon>Bacteria</taxon>
        <taxon>Pseudomonadati</taxon>
        <taxon>Pseudomonadota</taxon>
        <taxon>Gammaproteobacteria</taxon>
        <taxon>Pseudomonadales</taxon>
        <taxon>Pseudomonadaceae</taxon>
        <taxon>Pseudomonas</taxon>
    </lineage>
</organism>
<keyword evidence="2" id="KW-1185">Reference proteome</keyword>
<evidence type="ECO:0000313" key="1">
    <source>
        <dbReference type="EMBL" id="UXH41613.1"/>
    </source>
</evidence>
<proteinExistence type="predicted"/>
<gene>
    <name evidence="1" type="ORF">N5C08_08845</name>
</gene>
<evidence type="ECO:0000313" key="2">
    <source>
        <dbReference type="Proteomes" id="UP001064504"/>
    </source>
</evidence>
<sequence>MANFIVTFRLEDGTDYRERYDSLMEQLAIVSNGGSWDETSSFAAFTSSKSLEEVYSALYLESRFSPSKDTMVIIDLTNSKKKTCGLIEYPNTLSTCLGF</sequence>
<name>A0ABY6AS91_9PSED</name>
<protein>
    <submittedName>
        <fullName evidence="1">Uncharacterized protein</fullName>
    </submittedName>
</protein>
<dbReference type="RefSeq" id="WP_015269841.1">
    <property type="nucleotide sequence ID" value="NZ_CP104557.1"/>
</dbReference>
<accession>A0ABY6AS91</accession>